<accession>A0A2G1DTH8</accession>
<comment type="caution">
    <text evidence="3">The sequence shown here is derived from an EMBL/GenBank/DDBJ whole genome shotgun (WGS) entry which is preliminary data.</text>
</comment>
<protein>
    <recommendedName>
        <fullName evidence="2">Integrase catalytic domain-containing protein</fullName>
    </recommendedName>
</protein>
<feature type="domain" description="Integrase catalytic" evidence="2">
    <location>
        <begin position="40"/>
        <end position="78"/>
    </location>
</feature>
<evidence type="ECO:0000313" key="4">
    <source>
        <dbReference type="Proteomes" id="UP000226080"/>
    </source>
</evidence>
<dbReference type="EMBL" id="PCGW01000001">
    <property type="protein sequence ID" value="PHO21636.1"/>
    <property type="molecule type" value="Genomic_DNA"/>
</dbReference>
<evidence type="ECO:0000313" key="3">
    <source>
        <dbReference type="EMBL" id="PHO21636.1"/>
    </source>
</evidence>
<organism evidence="3 4">
    <name type="scientific">Aggregatibacter actinomycetemcomitans</name>
    <name type="common">Actinobacillus actinomycetemcomitans</name>
    <name type="synonym">Haemophilus actinomycetemcomitans</name>
    <dbReference type="NCBI Taxonomy" id="714"/>
    <lineage>
        <taxon>Bacteria</taxon>
        <taxon>Pseudomonadati</taxon>
        <taxon>Pseudomonadota</taxon>
        <taxon>Gammaproteobacteria</taxon>
        <taxon>Pasteurellales</taxon>
        <taxon>Pasteurellaceae</taxon>
        <taxon>Aggregatibacter</taxon>
    </lineage>
</organism>
<keyword evidence="1" id="KW-0472">Membrane</keyword>
<reference evidence="3 4" key="1">
    <citation type="submission" date="2017-10" db="EMBL/GenBank/DDBJ databases">
        <title>Draft genome sequences of Aggregatibacter actinomycetemcomitans strains 310a and 310b.</title>
        <authorList>
            <person name="May A.C."/>
            <person name="Ohta H."/>
            <person name="Maeda H."/>
            <person name="Kokeguchi S."/>
            <person name="Cugini C."/>
        </authorList>
    </citation>
    <scope>NUCLEOTIDE SEQUENCE [LARGE SCALE GENOMIC DNA]</scope>
    <source>
        <strain evidence="3 4">310b</strain>
    </source>
</reference>
<gene>
    <name evidence="3" type="ORF">CQR80_00635</name>
</gene>
<sequence>MIAHRIEREKPSLSLMMGLASQEIIPIPFATGIFLFLSVKNIDESERVLHDYIRYYNEERIKPKLNNLSPVQYRVQYLT</sequence>
<dbReference type="RefSeq" id="WP_079254136.1">
    <property type="nucleotide sequence ID" value="NZ_NRDG01000005.1"/>
</dbReference>
<proteinExistence type="predicted"/>
<evidence type="ECO:0000259" key="2">
    <source>
        <dbReference type="Pfam" id="PF13333"/>
    </source>
</evidence>
<feature type="transmembrane region" description="Helical" evidence="1">
    <location>
        <begin position="12"/>
        <end position="37"/>
    </location>
</feature>
<keyword evidence="1" id="KW-0812">Transmembrane</keyword>
<dbReference type="Proteomes" id="UP000226080">
    <property type="component" value="Unassembled WGS sequence"/>
</dbReference>
<keyword evidence="4" id="KW-1185">Reference proteome</keyword>
<keyword evidence="1" id="KW-1133">Transmembrane helix</keyword>
<evidence type="ECO:0000256" key="1">
    <source>
        <dbReference type="SAM" id="Phobius"/>
    </source>
</evidence>
<dbReference type="Pfam" id="PF13333">
    <property type="entry name" value="rve_2"/>
    <property type="match status" value="1"/>
</dbReference>
<dbReference type="InterPro" id="IPR001584">
    <property type="entry name" value="Integrase_cat-core"/>
</dbReference>
<name>A0A2G1DTH8_AGGAC</name>